<reference evidence="2 3" key="1">
    <citation type="submission" date="2018-03" db="EMBL/GenBank/DDBJ databases">
        <title>Massilia armeniaca sp. nov., isolated from desert soil.</title>
        <authorList>
            <person name="Huang H."/>
            <person name="Ren M."/>
        </authorList>
    </citation>
    <scope>NUCLEOTIDE SEQUENCE [LARGE SCALE GENOMIC DNA]</scope>
    <source>
        <strain evidence="2 3">ZMN-3</strain>
    </source>
</reference>
<keyword evidence="3" id="KW-1185">Reference proteome</keyword>
<dbReference type="OrthoDB" id="9812708at2"/>
<accession>A0A2R4CFL4</accession>
<protein>
    <recommendedName>
        <fullName evidence="4">Copper resistance protein NlpE</fullName>
    </recommendedName>
</protein>
<sequence>MSTTLASAATLLALIFSAPALCAPAAKAPVAASAASATLPGHYYLHGMTEVGSELLLKKDGSFEWSLSYGADDQMASGTWVANGDDITLTSAKPAQAPTFAAFAEEDYSGTKPAEPGSWIAVVGFPHQGPLPGVEVRFESASGKRATAVSQRNGDAIVQMPAQEQWARVGLRMEGSDAAWQWLTVPPQRAALRLAGFTVANPEVLMPQAFKTMTLKNDGGKLRVTEPEGWRGQYEKGE</sequence>
<keyword evidence="1" id="KW-0732">Signal</keyword>
<evidence type="ECO:0000313" key="2">
    <source>
        <dbReference type="EMBL" id="AVR98423.1"/>
    </source>
</evidence>
<evidence type="ECO:0000256" key="1">
    <source>
        <dbReference type="SAM" id="SignalP"/>
    </source>
</evidence>
<proteinExistence type="predicted"/>
<dbReference type="KEGG" id="masz:C9I28_24380"/>
<dbReference type="EMBL" id="CP028324">
    <property type="protein sequence ID" value="AVR98423.1"/>
    <property type="molecule type" value="Genomic_DNA"/>
</dbReference>
<evidence type="ECO:0000313" key="3">
    <source>
        <dbReference type="Proteomes" id="UP000240505"/>
    </source>
</evidence>
<gene>
    <name evidence="2" type="ORF">C9I28_24380</name>
</gene>
<dbReference type="RefSeq" id="WP_107143759.1">
    <property type="nucleotide sequence ID" value="NZ_CP028324.1"/>
</dbReference>
<organism evidence="2 3">
    <name type="scientific">Pseudoduganella armeniaca</name>
    <dbReference type="NCBI Taxonomy" id="2072590"/>
    <lineage>
        <taxon>Bacteria</taxon>
        <taxon>Pseudomonadati</taxon>
        <taxon>Pseudomonadota</taxon>
        <taxon>Betaproteobacteria</taxon>
        <taxon>Burkholderiales</taxon>
        <taxon>Oxalobacteraceae</taxon>
        <taxon>Telluria group</taxon>
        <taxon>Pseudoduganella</taxon>
    </lineage>
</organism>
<dbReference type="Proteomes" id="UP000240505">
    <property type="component" value="Chromosome"/>
</dbReference>
<evidence type="ECO:0008006" key="4">
    <source>
        <dbReference type="Google" id="ProtNLM"/>
    </source>
</evidence>
<dbReference type="AlphaFoldDB" id="A0A2R4CFL4"/>
<name>A0A2R4CFL4_9BURK</name>
<feature type="signal peptide" evidence="1">
    <location>
        <begin position="1"/>
        <end position="22"/>
    </location>
</feature>
<feature type="chain" id="PRO_5015305851" description="Copper resistance protein NlpE" evidence="1">
    <location>
        <begin position="23"/>
        <end position="238"/>
    </location>
</feature>